<proteinExistence type="predicted"/>
<dbReference type="GO" id="GO:0004519">
    <property type="term" value="F:endonuclease activity"/>
    <property type="evidence" value="ECO:0007669"/>
    <property type="project" value="UniProtKB-KW"/>
</dbReference>
<keyword evidence="3" id="KW-0378">Hydrolase</keyword>
<keyword evidence="5" id="KW-0812">Transmembrane</keyword>
<dbReference type="InterPro" id="IPR016071">
    <property type="entry name" value="Staphylococal_nuclease_OB-fold"/>
</dbReference>
<keyword evidence="5" id="KW-1133">Transmembrane helix</keyword>
<dbReference type="SUPFAM" id="SSF50199">
    <property type="entry name" value="Staphylococcal nuclease"/>
    <property type="match status" value="1"/>
</dbReference>
<dbReference type="SMART" id="SM00318">
    <property type="entry name" value="SNc"/>
    <property type="match status" value="1"/>
</dbReference>
<dbReference type="OrthoDB" id="4376109at2"/>
<keyword evidence="2" id="KW-0255">Endonuclease</keyword>
<dbReference type="InterPro" id="IPR035437">
    <property type="entry name" value="SNase_OB-fold_sf"/>
</dbReference>
<name>E6SHM4_THEM7</name>
<evidence type="ECO:0000256" key="1">
    <source>
        <dbReference type="ARBA" id="ARBA00022722"/>
    </source>
</evidence>
<organism evidence="7 8">
    <name type="scientific">Thermaerobacter marianensis (strain ATCC 700841 / DSM 12885 / JCM 10246 / 7p75a)</name>
    <dbReference type="NCBI Taxonomy" id="644966"/>
    <lineage>
        <taxon>Bacteria</taxon>
        <taxon>Bacillati</taxon>
        <taxon>Bacillota</taxon>
        <taxon>Clostridia</taxon>
        <taxon>Eubacteriales</taxon>
        <taxon>Clostridiales Family XVII. Incertae Sedis</taxon>
        <taxon>Thermaerobacter</taxon>
    </lineage>
</organism>
<dbReference type="PANTHER" id="PTHR12302">
    <property type="entry name" value="EBNA2 BINDING PROTEIN P100"/>
    <property type="match status" value="1"/>
</dbReference>
<accession>E6SHM4</accession>
<dbReference type="AlphaFoldDB" id="E6SHM4"/>
<feature type="region of interest" description="Disordered" evidence="4">
    <location>
        <begin position="359"/>
        <end position="380"/>
    </location>
</feature>
<evidence type="ECO:0000256" key="4">
    <source>
        <dbReference type="SAM" id="MobiDB-lite"/>
    </source>
</evidence>
<evidence type="ECO:0000313" key="7">
    <source>
        <dbReference type="EMBL" id="ADU51819.1"/>
    </source>
</evidence>
<dbReference type="Pfam" id="PF00565">
    <property type="entry name" value="SNase"/>
    <property type="match status" value="1"/>
</dbReference>
<feature type="domain" description="TNase-like" evidence="6">
    <location>
        <begin position="146"/>
        <end position="290"/>
    </location>
</feature>
<dbReference type="EMBL" id="CP002344">
    <property type="protein sequence ID" value="ADU51819.1"/>
    <property type="molecule type" value="Genomic_DNA"/>
</dbReference>
<dbReference type="PANTHER" id="PTHR12302:SF3">
    <property type="entry name" value="SERINE_THREONINE-PROTEIN KINASE 31"/>
    <property type="match status" value="1"/>
</dbReference>
<keyword evidence="5" id="KW-0472">Membrane</keyword>
<dbReference type="Proteomes" id="UP000008915">
    <property type="component" value="Chromosome"/>
</dbReference>
<keyword evidence="8" id="KW-1185">Reference proteome</keyword>
<dbReference type="STRING" id="644966.Tmar_1711"/>
<dbReference type="Gene3D" id="2.40.50.90">
    <property type="match status" value="1"/>
</dbReference>
<dbReference type="KEGG" id="tmr:Tmar_1711"/>
<feature type="region of interest" description="Disordered" evidence="4">
    <location>
        <begin position="74"/>
        <end position="149"/>
    </location>
</feature>
<keyword evidence="1" id="KW-0540">Nuclease</keyword>
<sequence>MAGVGFEFVRPLGAGGDGEVVRTIRPKVGLRKGGLIKNGSLRKSGLTASGLTAATALVVALVVAVALGVAGCAAERQQSTTADPGAPGTERPAMEGGGAGGGNEANAGTWGSSGTAPETHPGTDPAGGPGRRSGPVQPAAGRERPGVTRARVVHVVDGDTIDVEPLAGAPLPATRVRLIGVNTPEIHGDVEPYGPEAARFTQRRLTGKTVWLEKDVSETDRYGRALRYVWLVAPPAEPTEAEIRKGMFNAILVLEGYAQVATYPPDVRYAELFVRFQREARQAERGLWGAGAAGGGAARAPSGGSRSPGAGAGAMGRAGAAGSTAPGGRTGCDPSYPDVCIPSPPPDLDCGDIPYRNFRVLPPDPHRFDGRDRDGIGCES</sequence>
<evidence type="ECO:0000259" key="6">
    <source>
        <dbReference type="PROSITE" id="PS50830"/>
    </source>
</evidence>
<protein>
    <submittedName>
        <fullName evidence="7">Nuclease (SNase domain-containing protein)</fullName>
    </submittedName>
</protein>
<evidence type="ECO:0000256" key="2">
    <source>
        <dbReference type="ARBA" id="ARBA00022759"/>
    </source>
</evidence>
<gene>
    <name evidence="7" type="ordered locus">Tmar_1711</name>
</gene>
<reference evidence="8" key="2">
    <citation type="journal article" date="2010" name="Stand. Genomic Sci.">
        <title>Complete genome sequence of Thermaerobacter marianensis type strain (7p75aT).</title>
        <authorList>
            <person name="Han C."/>
            <person name="Gu W."/>
            <person name="Zhang X."/>
            <person name="Lapidus A."/>
            <person name="Nolan M."/>
            <person name="Copeland A."/>
            <person name="Lucas S."/>
            <person name="Glavina Del Rio T."/>
            <person name="Tice H."/>
            <person name="Cheng J."/>
            <person name="Tapia R."/>
            <person name="Goodwin L."/>
            <person name="Pitluck S."/>
            <person name="Pagani I."/>
            <person name="Ivanova N."/>
            <person name="Mavromatis K."/>
            <person name="Mikhailova N."/>
            <person name="Pati A."/>
            <person name="Chen A."/>
            <person name="Palaniappan K."/>
            <person name="Land M."/>
            <person name="Hauser L."/>
            <person name="Chang Y."/>
            <person name="Jeffries C."/>
            <person name="Schneider S."/>
            <person name="Rohde M."/>
            <person name="Goker M."/>
            <person name="Pukall R."/>
            <person name="Woyke T."/>
            <person name="Bristow J."/>
            <person name="Eisen J."/>
            <person name="Markowitz V."/>
            <person name="Hugenholtz P."/>
            <person name="Kyrpides N."/>
            <person name="Klenk H."/>
            <person name="Detter J."/>
        </authorList>
    </citation>
    <scope>NUCLEOTIDE SEQUENCE [LARGE SCALE GENOMIC DNA]</scope>
    <source>
        <strain evidence="8">ATCC 700841 / DSM 12885 / JCM 10246 / 7p75a</strain>
    </source>
</reference>
<dbReference type="GO" id="GO:0016787">
    <property type="term" value="F:hydrolase activity"/>
    <property type="evidence" value="ECO:0007669"/>
    <property type="project" value="UniProtKB-KW"/>
</dbReference>
<feature type="compositionally biased region" description="Basic and acidic residues" evidence="4">
    <location>
        <begin position="364"/>
        <end position="380"/>
    </location>
</feature>
<evidence type="ECO:0000256" key="3">
    <source>
        <dbReference type="ARBA" id="ARBA00022801"/>
    </source>
</evidence>
<evidence type="ECO:0000313" key="8">
    <source>
        <dbReference type="Proteomes" id="UP000008915"/>
    </source>
</evidence>
<dbReference type="HOGENOM" id="CLU_799101_0_0_9"/>
<reference evidence="7 8" key="1">
    <citation type="journal article" date="2010" name="Stand. Genomic Sci.">
        <title>Complete genome sequence of Thermaerobacter marianensis type strain (7p75a).</title>
        <authorList>
            <person name="Han C."/>
            <person name="Gu W."/>
            <person name="Zhang X."/>
            <person name="Lapidus A."/>
            <person name="Nolan M."/>
            <person name="Copeland A."/>
            <person name="Lucas S."/>
            <person name="Del Rio T.G."/>
            <person name="Tice H."/>
            <person name="Cheng J.F."/>
            <person name="Tapia R."/>
            <person name="Goodwin L."/>
            <person name="Pitluck S."/>
            <person name="Pagani I."/>
            <person name="Ivanova N."/>
            <person name="Mavromatis K."/>
            <person name="Mikhailova N."/>
            <person name="Pati A."/>
            <person name="Chen A."/>
            <person name="Palaniappan K."/>
            <person name="Land M."/>
            <person name="Hauser L."/>
            <person name="Chang Y.J."/>
            <person name="Jeffries C.D."/>
            <person name="Schneider S."/>
            <person name="Rohde M."/>
            <person name="Goker M."/>
            <person name="Pukall R."/>
            <person name="Woyke T."/>
            <person name="Bristow J."/>
            <person name="Eisen J.A."/>
            <person name="Markowitz V."/>
            <person name="Hugenholtz P."/>
            <person name="Kyrpides N.C."/>
            <person name="Klenk H.P."/>
            <person name="Detter J.C."/>
        </authorList>
    </citation>
    <scope>NUCLEOTIDE SEQUENCE [LARGE SCALE GENOMIC DNA]</scope>
    <source>
        <strain evidence="8">ATCC 700841 / DSM 12885 / JCM 10246 / 7p75a</strain>
    </source>
</reference>
<dbReference type="eggNOG" id="COG1525">
    <property type="taxonomic scope" value="Bacteria"/>
</dbReference>
<feature type="compositionally biased region" description="Low complexity" evidence="4">
    <location>
        <begin position="298"/>
        <end position="309"/>
    </location>
</feature>
<dbReference type="PROSITE" id="PS50830">
    <property type="entry name" value="TNASE_3"/>
    <property type="match status" value="1"/>
</dbReference>
<feature type="transmembrane region" description="Helical" evidence="5">
    <location>
        <begin position="46"/>
        <end position="70"/>
    </location>
</feature>
<evidence type="ECO:0000256" key="5">
    <source>
        <dbReference type="SAM" id="Phobius"/>
    </source>
</evidence>
<feature type="region of interest" description="Disordered" evidence="4">
    <location>
        <begin position="290"/>
        <end position="330"/>
    </location>
</feature>